<evidence type="ECO:0000313" key="2">
    <source>
        <dbReference type="EMBL" id="MDH8678852.1"/>
    </source>
</evidence>
<dbReference type="Gene3D" id="3.50.50.60">
    <property type="entry name" value="FAD/NAD(P)-binding domain"/>
    <property type="match status" value="1"/>
</dbReference>
<evidence type="ECO:0000259" key="1">
    <source>
        <dbReference type="Pfam" id="PF01593"/>
    </source>
</evidence>
<dbReference type="InterPro" id="IPR036188">
    <property type="entry name" value="FAD/NAD-bd_sf"/>
</dbReference>
<protein>
    <submittedName>
        <fullName evidence="2">FAD-dependent oxidoreductase</fullName>
    </submittedName>
</protein>
<reference evidence="2 3" key="1">
    <citation type="submission" date="2023-04" db="EMBL/GenBank/DDBJ databases">
        <title>Fusibacter bizertensis strain WBS, isolated from littoral bottom sediments of the Arctic seas - biochemical and genomic analysis.</title>
        <authorList>
            <person name="Brioukhanov A.L."/>
        </authorList>
    </citation>
    <scope>NUCLEOTIDE SEQUENCE [LARGE SCALE GENOMIC DNA]</scope>
    <source>
        <strain evidence="2 3">WBS</strain>
    </source>
</reference>
<evidence type="ECO:0000313" key="3">
    <source>
        <dbReference type="Proteomes" id="UP001158045"/>
    </source>
</evidence>
<dbReference type="PANTHER" id="PTHR42923">
    <property type="entry name" value="PROTOPORPHYRINOGEN OXIDASE"/>
    <property type="match status" value="1"/>
</dbReference>
<feature type="domain" description="Amine oxidase" evidence="1">
    <location>
        <begin position="17"/>
        <end position="400"/>
    </location>
</feature>
<accession>A0ABT6NEM4</accession>
<dbReference type="Pfam" id="PF01593">
    <property type="entry name" value="Amino_oxidase"/>
    <property type="match status" value="1"/>
</dbReference>
<dbReference type="InterPro" id="IPR002937">
    <property type="entry name" value="Amino_oxidase"/>
</dbReference>
<dbReference type="Gene3D" id="3.30.70.1990">
    <property type="match status" value="1"/>
</dbReference>
<dbReference type="EMBL" id="JARYZI010000007">
    <property type="protein sequence ID" value="MDH8678852.1"/>
    <property type="molecule type" value="Genomic_DNA"/>
</dbReference>
<dbReference type="PANTHER" id="PTHR42923:SF3">
    <property type="entry name" value="PROTOPORPHYRINOGEN OXIDASE"/>
    <property type="match status" value="1"/>
</dbReference>
<keyword evidence="3" id="KW-1185">Reference proteome</keyword>
<dbReference type="SUPFAM" id="SSF51905">
    <property type="entry name" value="FAD/NAD(P)-binding domain"/>
    <property type="match status" value="1"/>
</dbReference>
<dbReference type="PRINTS" id="PR00419">
    <property type="entry name" value="ADXRDTASE"/>
</dbReference>
<comment type="caution">
    <text evidence="2">The sequence shown here is derived from an EMBL/GenBank/DDBJ whole genome shotgun (WGS) entry which is preliminary data.</text>
</comment>
<organism evidence="2 3">
    <name type="scientific">Fusibacter bizertensis</name>
    <dbReference type="NCBI Taxonomy" id="1488331"/>
    <lineage>
        <taxon>Bacteria</taxon>
        <taxon>Bacillati</taxon>
        <taxon>Bacillota</taxon>
        <taxon>Clostridia</taxon>
        <taxon>Eubacteriales</taxon>
        <taxon>Eubacteriales Family XII. Incertae Sedis</taxon>
        <taxon>Fusibacter</taxon>
    </lineage>
</organism>
<dbReference type="Proteomes" id="UP001158045">
    <property type="component" value="Unassembled WGS sequence"/>
</dbReference>
<sequence length="422" mass="48636">MGIVDRNLKIAVVGGGLSGLSISEGLIRRGFRNVTLFEASDRLGGKLYSINYQSKVYELGAIFLLPTQNNLKKLLSRLELKADGPKLSRVYYNNLGEKILQIPKEDLKLFLIELDRLPDVLDLFPCLDDPLLLMIDPALSQSFSKWCEQFDFKVLNRVYEHYFISYGLGDVNEVPAIYVLKILNYDNLMSFIEIPEFSTWREGTTSIIQKLAMEVKDIRLGQRVLEVISQDSGELSIRTEFDMETFDYVIITSQLEQFYQLFSRDTQLMKMVRSIRYSEYNVYAFIAEKLPKGCGCIIDNLDLSRKGHLVIWNSGWEVSDTEDIVIVYAYSMDGATSQEKIAMIKEDLISQGVKKPRLHQMIQWHQCPYVNQETLDAGFYNKLETFQGEKGLFFAGEILSTLSMNNCIKYTDYFLQKYFETI</sequence>
<dbReference type="Gene3D" id="1.10.405.20">
    <property type="match status" value="1"/>
</dbReference>
<dbReference type="RefSeq" id="WP_281094740.1">
    <property type="nucleotide sequence ID" value="NZ_JARYZI010000007.1"/>
</dbReference>
<dbReference type="InterPro" id="IPR050464">
    <property type="entry name" value="Zeta_carotene_desat/Oxidored"/>
</dbReference>
<proteinExistence type="predicted"/>
<name>A0ABT6NEM4_9FIRM</name>
<gene>
    <name evidence="2" type="ORF">QE109_11870</name>
</gene>